<organism evidence="9 10">
    <name type="scientific">Schizosaccharomyces japonicus (strain yFS275 / FY16936)</name>
    <name type="common">Fission yeast</name>
    <dbReference type="NCBI Taxonomy" id="402676"/>
    <lineage>
        <taxon>Eukaryota</taxon>
        <taxon>Fungi</taxon>
        <taxon>Dikarya</taxon>
        <taxon>Ascomycota</taxon>
        <taxon>Taphrinomycotina</taxon>
        <taxon>Schizosaccharomycetes</taxon>
        <taxon>Schizosaccharomycetales</taxon>
        <taxon>Schizosaccharomycetaceae</taxon>
        <taxon>Schizosaccharomyces</taxon>
    </lineage>
</organism>
<comment type="subcellular location">
    <subcellularLocation>
        <location evidence="2">Membrane</location>
    </subcellularLocation>
    <subcellularLocation>
        <location evidence="1">Mitochondrion</location>
    </subcellularLocation>
</comment>
<dbReference type="InterPro" id="IPR024461">
    <property type="entry name" value="CCDC90-like"/>
</dbReference>
<dbReference type="OrthoDB" id="889336at2759"/>
<dbReference type="Pfam" id="PF07798">
    <property type="entry name" value="CCDC90-like"/>
    <property type="match status" value="1"/>
</dbReference>
<dbReference type="GeneID" id="7050510"/>
<evidence type="ECO:0000256" key="8">
    <source>
        <dbReference type="SAM" id="Phobius"/>
    </source>
</evidence>
<proteinExistence type="predicted"/>
<gene>
    <name evidence="9" type="ORF">SJAG_03873</name>
</gene>
<dbReference type="AlphaFoldDB" id="B6K5A3"/>
<accession>B6K5A3</accession>
<dbReference type="GO" id="GO:0016020">
    <property type="term" value="C:membrane"/>
    <property type="evidence" value="ECO:0007669"/>
    <property type="project" value="UniProtKB-SubCell"/>
</dbReference>
<keyword evidence="5" id="KW-0175">Coiled coil</keyword>
<keyword evidence="7 8" id="KW-0472">Membrane</keyword>
<evidence type="ECO:0000256" key="3">
    <source>
        <dbReference type="ARBA" id="ARBA00022692"/>
    </source>
</evidence>
<evidence type="ECO:0000256" key="4">
    <source>
        <dbReference type="ARBA" id="ARBA00022989"/>
    </source>
</evidence>
<dbReference type="OMA" id="MAYMRFR"/>
<dbReference type="RefSeq" id="XP_002175000.1">
    <property type="nucleotide sequence ID" value="XM_002174964.1"/>
</dbReference>
<dbReference type="HOGENOM" id="CLU_063283_2_0_1"/>
<evidence type="ECO:0000256" key="1">
    <source>
        <dbReference type="ARBA" id="ARBA00004173"/>
    </source>
</evidence>
<evidence type="ECO:0000256" key="6">
    <source>
        <dbReference type="ARBA" id="ARBA00023128"/>
    </source>
</evidence>
<keyword evidence="10" id="KW-1185">Reference proteome</keyword>
<sequence length="211" mass="24501">MLVGLKTVQRLHRGILWGRYSIRPLNVADQRSFHAFDTLKFVRGLEAAGWTPVEANSIMRTVHDVFTKTNERNARQFVSREQQERAIYQQKVDFAHLRSDLQSIEREEMTVLHTELERLSTDVERLRTSFEDRIHTLLADARLKMLTERIHNRDEASAQDLEVREVSARVHTEASHLRMQFASLKSQTLQWLLGIITGSGALLLAYLRLLL</sequence>
<dbReference type="Gene3D" id="1.20.5.340">
    <property type="match status" value="1"/>
</dbReference>
<keyword evidence="3 8" id="KW-0812">Transmembrane</keyword>
<dbReference type="GO" id="GO:0005739">
    <property type="term" value="C:mitochondrion"/>
    <property type="evidence" value="ECO:0000318"/>
    <property type="project" value="GO_Central"/>
</dbReference>
<dbReference type="EMBL" id="KE651167">
    <property type="protein sequence ID" value="EEB08707.1"/>
    <property type="molecule type" value="Genomic_DNA"/>
</dbReference>
<dbReference type="Proteomes" id="UP000001744">
    <property type="component" value="Unassembled WGS sequence"/>
</dbReference>
<protein>
    <submittedName>
        <fullName evidence="9">DUF1640 family protein</fullName>
    </submittedName>
</protein>
<dbReference type="STRING" id="402676.B6K5A3"/>
<reference evidence="9 10" key="1">
    <citation type="journal article" date="2011" name="Science">
        <title>Comparative functional genomics of the fission yeasts.</title>
        <authorList>
            <person name="Rhind N."/>
            <person name="Chen Z."/>
            <person name="Yassour M."/>
            <person name="Thompson D.A."/>
            <person name="Haas B.J."/>
            <person name="Habib N."/>
            <person name="Wapinski I."/>
            <person name="Roy S."/>
            <person name="Lin M.F."/>
            <person name="Heiman D.I."/>
            <person name="Young S.K."/>
            <person name="Furuya K."/>
            <person name="Guo Y."/>
            <person name="Pidoux A."/>
            <person name="Chen H.M."/>
            <person name="Robbertse B."/>
            <person name="Goldberg J.M."/>
            <person name="Aoki K."/>
            <person name="Bayne E.H."/>
            <person name="Berlin A.M."/>
            <person name="Desjardins C.A."/>
            <person name="Dobbs E."/>
            <person name="Dukaj L."/>
            <person name="Fan L."/>
            <person name="FitzGerald M.G."/>
            <person name="French C."/>
            <person name="Gujja S."/>
            <person name="Hansen K."/>
            <person name="Keifenheim D."/>
            <person name="Levin J.Z."/>
            <person name="Mosher R.A."/>
            <person name="Mueller C.A."/>
            <person name="Pfiffner J."/>
            <person name="Priest M."/>
            <person name="Russ C."/>
            <person name="Smialowska A."/>
            <person name="Swoboda P."/>
            <person name="Sykes S.M."/>
            <person name="Vaughn M."/>
            <person name="Vengrova S."/>
            <person name="Yoder R."/>
            <person name="Zeng Q."/>
            <person name="Allshire R."/>
            <person name="Baulcombe D."/>
            <person name="Birren B.W."/>
            <person name="Brown W."/>
            <person name="Ekwall K."/>
            <person name="Kellis M."/>
            <person name="Leatherwood J."/>
            <person name="Levin H."/>
            <person name="Margalit H."/>
            <person name="Martienssen R."/>
            <person name="Nieduszynski C.A."/>
            <person name="Spatafora J.W."/>
            <person name="Friedman N."/>
            <person name="Dalgaard J.Z."/>
            <person name="Baumann P."/>
            <person name="Niki H."/>
            <person name="Regev A."/>
            <person name="Nusbaum C."/>
        </authorList>
    </citation>
    <scope>NUCLEOTIDE SEQUENCE [LARGE SCALE GENOMIC DNA]</scope>
    <source>
        <strain evidence="10">yFS275 / FY16936</strain>
    </source>
</reference>
<evidence type="ECO:0000256" key="2">
    <source>
        <dbReference type="ARBA" id="ARBA00004370"/>
    </source>
</evidence>
<name>B6K5A3_SCHJY</name>
<keyword evidence="4 8" id="KW-1133">Transmembrane helix</keyword>
<keyword evidence="6" id="KW-0496">Mitochondrion</keyword>
<evidence type="ECO:0000313" key="9">
    <source>
        <dbReference type="EMBL" id="EEB08707.1"/>
    </source>
</evidence>
<dbReference type="PANTHER" id="PTHR14360:SF1">
    <property type="entry name" value="PROTEIN FMP32, MITOCHONDRIAL"/>
    <property type="match status" value="1"/>
</dbReference>
<dbReference type="VEuPathDB" id="FungiDB:SJAG_03873"/>
<dbReference type="JaponicusDB" id="SJAG_03873"/>
<dbReference type="PANTHER" id="PTHR14360">
    <property type="entry name" value="PROTEIN FMP32, MITOCHONDRIAL"/>
    <property type="match status" value="1"/>
</dbReference>
<evidence type="ECO:0000256" key="7">
    <source>
        <dbReference type="ARBA" id="ARBA00023136"/>
    </source>
</evidence>
<feature type="transmembrane region" description="Helical" evidence="8">
    <location>
        <begin position="188"/>
        <end position="207"/>
    </location>
</feature>
<dbReference type="eggNOG" id="KOG3156">
    <property type="taxonomic scope" value="Eukaryota"/>
</dbReference>
<evidence type="ECO:0000256" key="5">
    <source>
        <dbReference type="ARBA" id="ARBA00023054"/>
    </source>
</evidence>
<evidence type="ECO:0000313" key="10">
    <source>
        <dbReference type="Proteomes" id="UP000001744"/>
    </source>
</evidence>